<proteinExistence type="predicted"/>
<name>A0AAN6RMF8_9PLEO</name>
<gene>
    <name evidence="1" type="ORF">GRF29_8g1526377</name>
</gene>
<dbReference type="Gene3D" id="3.40.50.1820">
    <property type="entry name" value="alpha/beta hydrolase"/>
    <property type="match status" value="1"/>
</dbReference>
<organism evidence="1 2">
    <name type="scientific">Pseudopithomyces chartarum</name>
    <dbReference type="NCBI Taxonomy" id="1892770"/>
    <lineage>
        <taxon>Eukaryota</taxon>
        <taxon>Fungi</taxon>
        <taxon>Dikarya</taxon>
        <taxon>Ascomycota</taxon>
        <taxon>Pezizomycotina</taxon>
        <taxon>Dothideomycetes</taxon>
        <taxon>Pleosporomycetidae</taxon>
        <taxon>Pleosporales</taxon>
        <taxon>Massarineae</taxon>
        <taxon>Didymosphaeriaceae</taxon>
        <taxon>Pseudopithomyces</taxon>
    </lineage>
</organism>
<comment type="caution">
    <text evidence="1">The sequence shown here is derived from an EMBL/GenBank/DDBJ whole genome shotgun (WGS) entry which is preliminary data.</text>
</comment>
<keyword evidence="2" id="KW-1185">Reference proteome</keyword>
<accession>A0AAN6RMF8</accession>
<dbReference type="AlphaFoldDB" id="A0AAN6RMF8"/>
<reference evidence="1 2" key="1">
    <citation type="submission" date="2021-02" db="EMBL/GenBank/DDBJ databases">
        <title>Genome assembly of Pseudopithomyces chartarum.</title>
        <authorList>
            <person name="Jauregui R."/>
            <person name="Singh J."/>
            <person name="Voisey C."/>
        </authorList>
    </citation>
    <scope>NUCLEOTIDE SEQUENCE [LARGE SCALE GENOMIC DNA]</scope>
    <source>
        <strain evidence="1 2">AGR01</strain>
    </source>
</reference>
<dbReference type="SUPFAM" id="SSF53474">
    <property type="entry name" value="alpha/beta-Hydrolases"/>
    <property type="match status" value="1"/>
</dbReference>
<dbReference type="Proteomes" id="UP001280581">
    <property type="component" value="Unassembled WGS sequence"/>
</dbReference>
<evidence type="ECO:0000313" key="2">
    <source>
        <dbReference type="Proteomes" id="UP001280581"/>
    </source>
</evidence>
<dbReference type="EMBL" id="WVTA01000002">
    <property type="protein sequence ID" value="KAK3215919.1"/>
    <property type="molecule type" value="Genomic_DNA"/>
</dbReference>
<dbReference type="InterPro" id="IPR029058">
    <property type="entry name" value="AB_hydrolase_fold"/>
</dbReference>
<protein>
    <submittedName>
        <fullName evidence="1">Uncharacterized protein</fullName>
    </submittedName>
</protein>
<evidence type="ECO:0000313" key="1">
    <source>
        <dbReference type="EMBL" id="KAK3215919.1"/>
    </source>
</evidence>
<sequence length="111" mass="12458">MDAEFPSQEGRVSFDVPDAGKPVTTFYKLIGDVTSANPLIALHGGPDAGHEYLYPLTDLYKTHKIPIVFYDQIGCANSTHFPEKLGDEVFWTLDLFIKELDNLIDKLDLRS</sequence>